<sequence>MKSCSISTVLQALFVVAIGFGSTVANAYQPVGTLLSATGLADPVRPVPAYGSMDDFQDGTSSGQATGNVSELRQMVQAKKLTELRVTYNGNYGAALFFYPQEMVYYVALFQDKNFWRVVKSQDNVHAETVYAQFARKSYALAEGEIQRTQLQAQKALLERVIAVSNDRAQRLTADLSIARAQESEVSQRQQQMQAESMALQNDKSNAERRLRALQQQVQQLQEQSEAGIAQ</sequence>
<keyword evidence="1" id="KW-0175">Coiled coil</keyword>
<dbReference type="EMBL" id="FCOC02000007">
    <property type="protein sequence ID" value="SAL32135.1"/>
    <property type="molecule type" value="Genomic_DNA"/>
</dbReference>
<dbReference type="Pfam" id="PF11180">
    <property type="entry name" value="DUF2968"/>
    <property type="match status" value="1"/>
</dbReference>
<protein>
    <submittedName>
        <fullName evidence="3">Signal peptide protein</fullName>
    </submittedName>
</protein>
<evidence type="ECO:0000256" key="2">
    <source>
        <dbReference type="SAM" id="SignalP"/>
    </source>
</evidence>
<dbReference type="RefSeq" id="WP_082850489.1">
    <property type="nucleotide sequence ID" value="NZ_FCOC02000007.1"/>
</dbReference>
<name>A0A158GJ41_CABSO</name>
<evidence type="ECO:0000256" key="1">
    <source>
        <dbReference type="SAM" id="Coils"/>
    </source>
</evidence>
<dbReference type="OrthoDB" id="5952682at2"/>
<evidence type="ECO:0000313" key="4">
    <source>
        <dbReference type="Proteomes" id="UP000054893"/>
    </source>
</evidence>
<feature type="signal peptide" evidence="2">
    <location>
        <begin position="1"/>
        <end position="27"/>
    </location>
</feature>
<accession>A0A158GJ41</accession>
<reference evidence="3 4" key="1">
    <citation type="submission" date="2016-01" db="EMBL/GenBank/DDBJ databases">
        <authorList>
            <person name="Oliw E.H."/>
        </authorList>
    </citation>
    <scope>NUCLEOTIDE SEQUENCE [LARGE SCALE GENOMIC DNA]</scope>
    <source>
        <strain evidence="3">LMG 22029</strain>
    </source>
</reference>
<organism evidence="3 4">
    <name type="scientific">Caballeronia sordidicola</name>
    <name type="common">Burkholderia sordidicola</name>
    <dbReference type="NCBI Taxonomy" id="196367"/>
    <lineage>
        <taxon>Bacteria</taxon>
        <taxon>Pseudomonadati</taxon>
        <taxon>Pseudomonadota</taxon>
        <taxon>Betaproteobacteria</taxon>
        <taxon>Burkholderiales</taxon>
        <taxon>Burkholderiaceae</taxon>
        <taxon>Caballeronia</taxon>
    </lineage>
</organism>
<gene>
    <name evidence="3" type="ORF">AWB64_02959</name>
</gene>
<keyword evidence="2" id="KW-0732">Signal</keyword>
<evidence type="ECO:0000313" key="3">
    <source>
        <dbReference type="EMBL" id="SAL32135.1"/>
    </source>
</evidence>
<proteinExistence type="predicted"/>
<dbReference type="InterPro" id="IPR021350">
    <property type="entry name" value="DUF2968"/>
</dbReference>
<dbReference type="Proteomes" id="UP000054893">
    <property type="component" value="Unassembled WGS sequence"/>
</dbReference>
<feature type="coiled-coil region" evidence="1">
    <location>
        <begin position="190"/>
        <end position="231"/>
    </location>
</feature>
<feature type="chain" id="PRO_5007810419" evidence="2">
    <location>
        <begin position="28"/>
        <end position="231"/>
    </location>
</feature>
<dbReference type="AlphaFoldDB" id="A0A158GJ41"/>